<feature type="transmembrane region" description="Helical" evidence="3">
    <location>
        <begin position="180"/>
        <end position="207"/>
    </location>
</feature>
<sequence length="698" mass="78943">MVGCEKRAHFKRLCRQHGGGIKCCIDGCEKWAQRERMCLKHFTILWTFMVFLHVVCAVFLLSCAKLYYIMESKYNDYFADLLAPARDRHFRVVGTVLGVLGGAHALQLFTHLGISTTARRLTMVEMATQVPNAYLYSKLITRSWINHTKVTLVVVNCWSAFVIHKKLSTRKTRSQISMRLTAVVIDTLLAVATGILLPSAIVIPYLVHFDFKTLDFPDAMLYGDTAFPNLVLENRAFFATSWDNAIMKIVPHVNAFFCLQVLASMLDCASHGPRVSTMSSGPPPLMDFATSWDNAIMKIVPHVNAFFCLQALASMLDCAPRGPRVSTMSSGPPPLMEVNKKRSIIIAASFRALTQVTNTLHRVTRLRQLYRVAVPLIFLITGGIVLALHLTAQYDNVKDARMMSRMCLQRMHPWLAPNSSCAVVKYNCHKESMATPNSEVFDWIEREAVRKIIFMHCPAFFMPAIIREFPSLMIIELWNMTLVRWGVEAAVSAKLHPMMICVYFSLVNLTSVPAGIIQTDLPEHLTDIEFSRTNLTALPKEIAHAWRGIKVLYVERSRLNSFPPFLLQLPVLSELSLIDNNIKTLPENAFSTGLSPFYYDLALSRNPLVQLPDRNLYKLNVSIFNFALEYTQLTDLPAWIDSTIRVSLSLGGSPICNSSRNRNLPKFVHCGQDNRSWDPIGEERFPTKFLEPFRSLQA</sequence>
<feature type="transmembrane region" description="Helical" evidence="3">
    <location>
        <begin position="372"/>
        <end position="392"/>
    </location>
</feature>
<evidence type="ECO:0000256" key="2">
    <source>
        <dbReference type="ARBA" id="ARBA00022737"/>
    </source>
</evidence>
<evidence type="ECO:0000313" key="4">
    <source>
        <dbReference type="EMBL" id="OWZ02929.1"/>
    </source>
</evidence>
<evidence type="ECO:0000256" key="3">
    <source>
        <dbReference type="SAM" id="Phobius"/>
    </source>
</evidence>
<dbReference type="InterPro" id="IPR032675">
    <property type="entry name" value="LRR_dom_sf"/>
</dbReference>
<keyword evidence="3" id="KW-1133">Transmembrane helix</keyword>
<dbReference type="EMBL" id="NBNE01005848">
    <property type="protein sequence ID" value="OWZ02929.1"/>
    <property type="molecule type" value="Genomic_DNA"/>
</dbReference>
<feature type="transmembrane region" description="Helical" evidence="3">
    <location>
        <begin position="44"/>
        <end position="70"/>
    </location>
</feature>
<organism evidence="4 5">
    <name type="scientific">Phytophthora megakarya</name>
    <dbReference type="NCBI Taxonomy" id="4795"/>
    <lineage>
        <taxon>Eukaryota</taxon>
        <taxon>Sar</taxon>
        <taxon>Stramenopiles</taxon>
        <taxon>Oomycota</taxon>
        <taxon>Peronosporomycetes</taxon>
        <taxon>Peronosporales</taxon>
        <taxon>Peronosporaceae</taxon>
        <taxon>Phytophthora</taxon>
    </lineage>
</organism>
<keyword evidence="2" id="KW-0677">Repeat</keyword>
<dbReference type="AlphaFoldDB" id="A0A225VDA6"/>
<reference evidence="5" key="1">
    <citation type="submission" date="2017-03" db="EMBL/GenBank/DDBJ databases">
        <title>Phytopthora megakarya and P. palmivora, two closely related causual agents of cacao black pod achieved similar genome size and gene model numbers by different mechanisms.</title>
        <authorList>
            <person name="Ali S."/>
            <person name="Shao J."/>
            <person name="Larry D.J."/>
            <person name="Kronmiller B."/>
            <person name="Shen D."/>
            <person name="Strem M.D."/>
            <person name="Melnick R.L."/>
            <person name="Guiltinan M.J."/>
            <person name="Tyler B.M."/>
            <person name="Meinhardt L.W."/>
            <person name="Bailey B.A."/>
        </authorList>
    </citation>
    <scope>NUCLEOTIDE SEQUENCE [LARGE SCALE GENOMIC DNA]</scope>
    <source>
        <strain evidence="5">zdho120</strain>
    </source>
</reference>
<proteinExistence type="predicted"/>
<keyword evidence="3" id="KW-0472">Membrane</keyword>
<keyword evidence="3" id="KW-0812">Transmembrane</keyword>
<feature type="transmembrane region" description="Helical" evidence="3">
    <location>
        <begin position="249"/>
        <end position="269"/>
    </location>
</feature>
<keyword evidence="1" id="KW-0433">Leucine-rich repeat</keyword>
<keyword evidence="5" id="KW-1185">Reference proteome</keyword>
<dbReference type="OrthoDB" id="70344at2759"/>
<dbReference type="InterPro" id="IPR050216">
    <property type="entry name" value="LRR_domain-containing"/>
</dbReference>
<dbReference type="GO" id="GO:0005737">
    <property type="term" value="C:cytoplasm"/>
    <property type="evidence" value="ECO:0007669"/>
    <property type="project" value="TreeGrafter"/>
</dbReference>
<dbReference type="PANTHER" id="PTHR48051">
    <property type="match status" value="1"/>
</dbReference>
<evidence type="ECO:0000313" key="5">
    <source>
        <dbReference type="Proteomes" id="UP000198211"/>
    </source>
</evidence>
<dbReference type="Proteomes" id="UP000198211">
    <property type="component" value="Unassembled WGS sequence"/>
</dbReference>
<name>A0A225VDA6_9STRA</name>
<protein>
    <recommendedName>
        <fullName evidence="6">TKL protein kinase</fullName>
    </recommendedName>
</protein>
<comment type="caution">
    <text evidence="4">The sequence shown here is derived from an EMBL/GenBank/DDBJ whole genome shotgun (WGS) entry which is preliminary data.</text>
</comment>
<evidence type="ECO:0008006" key="6">
    <source>
        <dbReference type="Google" id="ProtNLM"/>
    </source>
</evidence>
<accession>A0A225VDA6</accession>
<dbReference type="PANTHER" id="PTHR48051:SF1">
    <property type="entry name" value="RAS SUPPRESSOR PROTEIN 1"/>
    <property type="match status" value="1"/>
</dbReference>
<evidence type="ECO:0000256" key="1">
    <source>
        <dbReference type="ARBA" id="ARBA00022614"/>
    </source>
</evidence>
<gene>
    <name evidence="4" type="ORF">PHMEG_00025427</name>
</gene>
<dbReference type="Gene3D" id="3.80.10.10">
    <property type="entry name" value="Ribonuclease Inhibitor"/>
    <property type="match status" value="1"/>
</dbReference>
<feature type="transmembrane region" description="Helical" evidence="3">
    <location>
        <begin position="90"/>
        <end position="114"/>
    </location>
</feature>
<dbReference type="SUPFAM" id="SSF52058">
    <property type="entry name" value="L domain-like"/>
    <property type="match status" value="1"/>
</dbReference>